<dbReference type="Gene3D" id="1.10.720.30">
    <property type="entry name" value="SAP domain"/>
    <property type="match status" value="1"/>
</dbReference>
<gene>
    <name evidence="2" type="ORF">PS273GM_13190</name>
</gene>
<reference evidence="2 3" key="1">
    <citation type="submission" date="2016-05" db="EMBL/GenBank/DDBJ databases">
        <title>Genome sequence of Pseudomonas stutzeri 273 and identification of the exopolysaccharide biosynthesis locus.</title>
        <authorList>
            <person name="Wu S."/>
            <person name="Sun C."/>
        </authorList>
    </citation>
    <scope>NUCLEOTIDE SEQUENCE [LARGE SCALE GENOMIC DNA]</scope>
    <source>
        <strain evidence="2 3">273</strain>
    </source>
</reference>
<dbReference type="Proteomes" id="UP000077787">
    <property type="component" value="Chromosome"/>
</dbReference>
<evidence type="ECO:0000313" key="3">
    <source>
        <dbReference type="Proteomes" id="UP000077787"/>
    </source>
</evidence>
<proteinExistence type="predicted"/>
<dbReference type="InterPro" id="IPR036361">
    <property type="entry name" value="SAP_dom_sf"/>
</dbReference>
<dbReference type="EMBL" id="CP015641">
    <property type="protein sequence ID" value="ANF26030.1"/>
    <property type="molecule type" value="Genomic_DNA"/>
</dbReference>
<dbReference type="AlphaFoldDB" id="A0A172WRI6"/>
<accession>A0A172WRI6</accession>
<name>A0A172WRI6_STUST</name>
<feature type="region of interest" description="Disordered" evidence="1">
    <location>
        <begin position="1"/>
        <end position="23"/>
    </location>
</feature>
<protein>
    <recommendedName>
        <fullName evidence="4">HeH/LEM domain-containing protein</fullName>
    </recommendedName>
</protein>
<evidence type="ECO:0008006" key="4">
    <source>
        <dbReference type="Google" id="ProtNLM"/>
    </source>
</evidence>
<sequence length="60" mass="6499">MRREQAEKSEGGATAKPDTGTVDVTKLSAGKLKEHLTSLGIEFEPNATKAQMLKLITNQE</sequence>
<organism evidence="2 3">
    <name type="scientific">Stutzerimonas stutzeri</name>
    <name type="common">Pseudomonas stutzeri</name>
    <dbReference type="NCBI Taxonomy" id="316"/>
    <lineage>
        <taxon>Bacteria</taxon>
        <taxon>Pseudomonadati</taxon>
        <taxon>Pseudomonadota</taxon>
        <taxon>Gammaproteobacteria</taxon>
        <taxon>Pseudomonadales</taxon>
        <taxon>Pseudomonadaceae</taxon>
        <taxon>Stutzerimonas</taxon>
    </lineage>
</organism>
<evidence type="ECO:0000256" key="1">
    <source>
        <dbReference type="SAM" id="MobiDB-lite"/>
    </source>
</evidence>
<feature type="compositionally biased region" description="Basic and acidic residues" evidence="1">
    <location>
        <begin position="1"/>
        <end position="10"/>
    </location>
</feature>
<evidence type="ECO:0000313" key="2">
    <source>
        <dbReference type="EMBL" id="ANF26030.1"/>
    </source>
</evidence>